<keyword evidence="5 7" id="KW-1133">Transmembrane helix</keyword>
<accession>A0A7W0HL90</accession>
<evidence type="ECO:0000313" key="8">
    <source>
        <dbReference type="EMBL" id="MBA2881856.1"/>
    </source>
</evidence>
<organism evidence="8 9">
    <name type="scientific">Desulfosalsimonas propionicica</name>
    <dbReference type="NCBI Taxonomy" id="332175"/>
    <lineage>
        <taxon>Bacteria</taxon>
        <taxon>Pseudomonadati</taxon>
        <taxon>Thermodesulfobacteriota</taxon>
        <taxon>Desulfobacteria</taxon>
        <taxon>Desulfobacterales</taxon>
        <taxon>Desulfosalsimonadaceae</taxon>
        <taxon>Desulfosalsimonas</taxon>
    </lineage>
</organism>
<keyword evidence="9" id="KW-1185">Reference proteome</keyword>
<reference evidence="8 9" key="1">
    <citation type="submission" date="2020-07" db="EMBL/GenBank/DDBJ databases">
        <title>Genomic Encyclopedia of Type Strains, Phase IV (KMG-IV): sequencing the most valuable type-strain genomes for metagenomic binning, comparative biology and taxonomic classification.</title>
        <authorList>
            <person name="Goeker M."/>
        </authorList>
    </citation>
    <scope>NUCLEOTIDE SEQUENCE [LARGE SCALE GENOMIC DNA]</scope>
    <source>
        <strain evidence="8 9">DSM 17721</strain>
    </source>
</reference>
<evidence type="ECO:0000256" key="3">
    <source>
        <dbReference type="ARBA" id="ARBA00022475"/>
    </source>
</evidence>
<feature type="transmembrane region" description="Helical" evidence="7">
    <location>
        <begin position="156"/>
        <end position="181"/>
    </location>
</feature>
<evidence type="ECO:0000256" key="7">
    <source>
        <dbReference type="SAM" id="Phobius"/>
    </source>
</evidence>
<keyword evidence="3" id="KW-1003">Cell membrane</keyword>
<feature type="transmembrane region" description="Helical" evidence="7">
    <location>
        <begin position="124"/>
        <end position="144"/>
    </location>
</feature>
<sequence>MAASKTFTRAWTLLLILGLALGLFAALTSIFAGLGVYNTRNVVFWGLPMAGYLFFGLTAAGLTLLSSLPTVFGAKHLYPVAKRAALLAFATLLAGLMCKGLDLGPISTLTNLIWIAFSPNLTSPIWWMTILYAFYFAFVAFKFLTMHQGKWHRVEGVFAAIGALLLSFFSYLSLSVVFGTVQARLGFFGFTLGLYFLVTAFASGLAALLLSSVINDWLKGSKNEQEIRARSDLSLYLGISLGATLVVFLLRIIRAFAAQTEQMAGFMHMMGSLSFNVELIAGILVPLGILAFAALRKNAAAQFAAAVLVLIGMFAGRFEQLLSGNVQPMGVQAEGAPEFIHYVPSIYEWGIILLVLSIVLTIYTLAERYLDLGAAPEEA</sequence>
<comment type="subcellular location">
    <subcellularLocation>
        <location evidence="1">Cell membrane</location>
        <topology evidence="1">Multi-pass membrane protein</topology>
    </subcellularLocation>
</comment>
<evidence type="ECO:0000256" key="1">
    <source>
        <dbReference type="ARBA" id="ARBA00004651"/>
    </source>
</evidence>
<proteinExistence type="inferred from homology"/>
<feature type="transmembrane region" description="Helical" evidence="7">
    <location>
        <begin position="12"/>
        <end position="37"/>
    </location>
</feature>
<dbReference type="PANTHER" id="PTHR34856:SF2">
    <property type="entry name" value="PROTEIN NRFD"/>
    <property type="match status" value="1"/>
</dbReference>
<dbReference type="Proteomes" id="UP000525298">
    <property type="component" value="Unassembled WGS sequence"/>
</dbReference>
<feature type="transmembrane region" description="Helical" evidence="7">
    <location>
        <begin position="84"/>
        <end position="104"/>
    </location>
</feature>
<keyword evidence="6 7" id="KW-0472">Membrane</keyword>
<evidence type="ECO:0000256" key="5">
    <source>
        <dbReference type="ARBA" id="ARBA00022989"/>
    </source>
</evidence>
<keyword evidence="4 7" id="KW-0812">Transmembrane</keyword>
<comment type="caution">
    <text evidence="8">The sequence shown here is derived from an EMBL/GenBank/DDBJ whole genome shotgun (WGS) entry which is preliminary data.</text>
</comment>
<dbReference type="RefSeq" id="WP_181551504.1">
    <property type="nucleotide sequence ID" value="NZ_JACDUS010000005.1"/>
</dbReference>
<dbReference type="InterPro" id="IPR052049">
    <property type="entry name" value="Electron_transfer_protein"/>
</dbReference>
<name>A0A7W0HL90_9BACT</name>
<evidence type="ECO:0000256" key="6">
    <source>
        <dbReference type="ARBA" id="ARBA00023136"/>
    </source>
</evidence>
<evidence type="ECO:0000313" key="9">
    <source>
        <dbReference type="Proteomes" id="UP000525298"/>
    </source>
</evidence>
<feature type="transmembrane region" description="Helical" evidence="7">
    <location>
        <begin position="235"/>
        <end position="253"/>
    </location>
</feature>
<dbReference type="InterPro" id="IPR005614">
    <property type="entry name" value="NrfD-like"/>
</dbReference>
<dbReference type="AlphaFoldDB" id="A0A7W0HL90"/>
<dbReference type="PANTHER" id="PTHR34856">
    <property type="entry name" value="PROTEIN NRFD"/>
    <property type="match status" value="1"/>
</dbReference>
<evidence type="ECO:0000256" key="4">
    <source>
        <dbReference type="ARBA" id="ARBA00022692"/>
    </source>
</evidence>
<feature type="transmembrane region" description="Helical" evidence="7">
    <location>
        <begin position="300"/>
        <end position="318"/>
    </location>
</feature>
<dbReference type="Pfam" id="PF03916">
    <property type="entry name" value="NrfD"/>
    <property type="match status" value="1"/>
</dbReference>
<feature type="transmembrane region" description="Helical" evidence="7">
    <location>
        <begin position="49"/>
        <end position="72"/>
    </location>
</feature>
<evidence type="ECO:0000256" key="2">
    <source>
        <dbReference type="ARBA" id="ARBA00008929"/>
    </source>
</evidence>
<dbReference type="EMBL" id="JACDUS010000005">
    <property type="protein sequence ID" value="MBA2881856.1"/>
    <property type="molecule type" value="Genomic_DNA"/>
</dbReference>
<protein>
    <submittedName>
        <fullName evidence="8">Molybdopterin-containing oxidoreductase family membrane subunit</fullName>
    </submittedName>
</protein>
<feature type="transmembrane region" description="Helical" evidence="7">
    <location>
        <begin position="187"/>
        <end position="214"/>
    </location>
</feature>
<gene>
    <name evidence="8" type="ORF">HNR65_002187</name>
</gene>
<feature type="transmembrane region" description="Helical" evidence="7">
    <location>
        <begin position="346"/>
        <end position="366"/>
    </location>
</feature>
<feature type="transmembrane region" description="Helical" evidence="7">
    <location>
        <begin position="273"/>
        <end position="293"/>
    </location>
</feature>
<dbReference type="GO" id="GO:0005886">
    <property type="term" value="C:plasma membrane"/>
    <property type="evidence" value="ECO:0007669"/>
    <property type="project" value="UniProtKB-SubCell"/>
</dbReference>
<comment type="similarity">
    <text evidence="2">Belongs to the NrfD family.</text>
</comment>
<dbReference type="Gene3D" id="1.20.1630.10">
    <property type="entry name" value="Formate dehydrogenase/DMSO reductase domain"/>
    <property type="match status" value="1"/>
</dbReference>